<evidence type="ECO:0000256" key="9">
    <source>
        <dbReference type="ARBA" id="ARBA00023203"/>
    </source>
</evidence>
<evidence type="ECO:0000256" key="10">
    <source>
        <dbReference type="PROSITE-ProRule" id="PRU00782"/>
    </source>
</evidence>
<evidence type="ECO:0000256" key="1">
    <source>
        <dbReference type="ARBA" id="ARBA00008314"/>
    </source>
</evidence>
<feature type="region of interest" description="Disordered" evidence="12">
    <location>
        <begin position="1080"/>
        <end position="1107"/>
    </location>
</feature>
<dbReference type="SUPFAM" id="SSF52540">
    <property type="entry name" value="P-loop containing nucleoside triphosphate hydrolases"/>
    <property type="match status" value="1"/>
</dbReference>
<sequence>MPGGYKGECGDNVDPMPFLAPPDKERIEAMNKPYDIKRSCWVKDEKEGFIPGEIQSEQGDQVTVKTITNQTVTVKKEDIQQMNLPKFYQASEMADMTFLNEASILDNLRQRYINMRIYTYSSLFCVTVNPYRWLPIYGARMANMYKGKKRTEMPPHLFSISDNAYHDMLMGAWGQGLLGGESGAGKTENTKKVIQYFANIGGTGKPSDKKGSLEDQIIQANPVLEAFGNAKTTRNNNSSRFISGKFIRIHFGTTGKLAGADIESYLLEKSRVISQQAAERGYHIFYQILSNKKPELVESLLLVPNAKQYHWVSQGVTVVDNMDDGEELQITDMSGWDAFDVLGFSAEEKIGVYKLTGGIMHFGNMKFKQKPREEQAEVDTTEVADKVAHLMGLNSGELQKGITRPLVKAGNEFVQKGQNMDQCHNSIGALGKAIYNKMFKWLVVRINKTLDTKMQRQFFIGVLDIAGFEIFEFNSFEQLCINFTNEKLQQFFNHHMFVLEQEEYKREGIEWVFIDFGLDLQACIDLLEKPMGIFSVLEEQCVFPKATDATFKAALYDNHLAKSSNFLKPKGGKGKGPEAHFELIHYAGTVSYNITGWLEKNKDPLNETVVGLFQKSSLGLLALLFKEEEAPAGTKKQKRGSSFITVSNFYREQLNKLMATLHSTAPHFVRCIVPNEFKQSGVVDAHLIMHQLACNGVLEGIRICRKGFPNRLQYPEFKQRLKKKKKKKKAALIGNICQFPRGTSFPQVFFRVGILAKLEDMRDEHLAKIMTMLQCRLWGFLMRVEFKKMLERRIGLKVIQRNVCKFLKLRFWGWWKLYNKVKPLLNVAQQEEEMKVKEVELRSTMAKTQELLNKVKEMEEKMATLSQEKNDLTIQLQAEQENLMDAEERLTQMMKTKMELESSIADMREWLEEEEGTAASLSAAKHRLEGELSDLKRDLEGLETTLAKTEKEKQALDHKVCTLSGDLLLREDSIAKLQKEKRALEELHQKTLDDLQAEEDKVNHLTKNNSKLSTQIHELEDNWKQEKKLWAEVEKARRKAEGDLKMTIDKLNEMLRSKLDLEEVVKKRDMEINSINSQYEDEQSLNSTLQRKLKEHQVEKQRSDLSRDFEDLSDRLEEAGGATSAQIEQNRKREAESLKLRRELEEAALQSEATASTLRKKHTDSMAELTEHVESLQRIKSKLEKDKQVMKAEIDDLNASVETMQKSKLNTEAHVRKLEDSLSEANAKVAELERNQAEINAIKTCLQAENSELSQEHEESQSRLNQILRIKTSLTSQVDDYKRQLDEESKSRSTAVVSLANTKHDLDLLKEQLEEEQGGKSELQRLVSKLNTEVTSWRTKYETNAIQGTEELEETKKLAARLQEAEEAAEAAQAWAASLEKNKQRLQAKVEDLTIDLEKANAAAAALDKKQRLFDKMLAEWQQKCEELQVEVDSSQKECRMYMTESFKIKTAYEESLEHLESVKKENKTLQEEIKDLIDQLGEGGRSVHELQKLKKKLEIEKEELQVALEEAESSLEVEESKVIRIQLELAQVKADIDQRIHEKEEEFEATRYGASLEAEAKGRAEALQLKKKMETDLNKMEIQLDHANKNNSELVKTLKRLQQQIKDLQIQMDEDAWQHEELREQYNLQERRLSLLQRELEEVRSALEGSECSRKLLEQEVVEITERHNKVNIQNQSLLVVKCKLESDVQRISNEHEELISEFRLADERAKKAMTDAARMAEELRQEQDHCMHLEKIKNYEVTIKDLQAKMEEAEQLALKGGKRMIMKLEARIKELETELDGEQKQHVETVKTLRKNERRLKELVFQMEEDHKTNQRMQELVEKLQNKLKVYKRQIEEAEEQANQTLARYRKTVHELNDAEERAGMAETALNKLRTRHRVAGKGITSVEIIQVSKTGSSKTLSEE</sequence>
<evidence type="ECO:0000256" key="12">
    <source>
        <dbReference type="SAM" id="MobiDB-lite"/>
    </source>
</evidence>
<reference evidence="15" key="2">
    <citation type="submission" date="2025-08" db="UniProtKB">
        <authorList>
            <consortium name="Ensembl"/>
        </authorList>
    </citation>
    <scope>IDENTIFICATION</scope>
</reference>
<keyword evidence="8" id="KW-0514">Muscle protein</keyword>
<dbReference type="InterPro" id="IPR014751">
    <property type="entry name" value="XRCC4-like_C"/>
</dbReference>
<gene>
    <name evidence="15" type="primary">MYH16</name>
</gene>
<dbReference type="FunFam" id="1.20.5.370:FF:000010">
    <property type="entry name" value="Myosin heavy chain, isoform G"/>
    <property type="match status" value="1"/>
</dbReference>
<keyword evidence="2" id="KW-0787">Thick filament</keyword>
<dbReference type="Gene3D" id="1.20.5.4820">
    <property type="match status" value="1"/>
</dbReference>
<dbReference type="FunFam" id="1.10.10.820:FF:000001">
    <property type="entry name" value="Myosin heavy chain"/>
    <property type="match status" value="1"/>
</dbReference>
<dbReference type="SMART" id="SM00242">
    <property type="entry name" value="MYSc"/>
    <property type="match status" value="1"/>
</dbReference>
<evidence type="ECO:0000256" key="3">
    <source>
        <dbReference type="ARBA" id="ARBA00022741"/>
    </source>
</evidence>
<dbReference type="InterPro" id="IPR004009">
    <property type="entry name" value="SH3_Myosin"/>
</dbReference>
<dbReference type="Gene3D" id="1.10.10.820">
    <property type="match status" value="1"/>
</dbReference>
<evidence type="ECO:0000256" key="4">
    <source>
        <dbReference type="ARBA" id="ARBA00022840"/>
    </source>
</evidence>
<dbReference type="Gene3D" id="1.20.5.370">
    <property type="match status" value="4"/>
</dbReference>
<dbReference type="Pfam" id="PF02736">
    <property type="entry name" value="Myosin_N"/>
    <property type="match status" value="1"/>
</dbReference>
<dbReference type="EMBL" id="ABDC03021056">
    <property type="status" value="NOT_ANNOTATED_CDS"/>
    <property type="molecule type" value="Genomic_DNA"/>
</dbReference>
<dbReference type="GO" id="GO:0016460">
    <property type="term" value="C:myosin II complex"/>
    <property type="evidence" value="ECO:0007669"/>
    <property type="project" value="TreeGrafter"/>
</dbReference>
<keyword evidence="3 10" id="KW-0547">Nucleotide-binding</keyword>
<dbReference type="FunFam" id="1.20.58.530:FF:000001">
    <property type="entry name" value="Myosin heavy chain"/>
    <property type="match status" value="1"/>
</dbReference>
<dbReference type="Pfam" id="PF01576">
    <property type="entry name" value="Myosin_tail_1"/>
    <property type="match status" value="1"/>
</dbReference>
<keyword evidence="6 10" id="KW-0518">Myosin</keyword>
<reference evidence="15" key="1">
    <citation type="submission" date="2016-12" db="EMBL/GenBank/DDBJ databases">
        <title>Mouse lemur reference genome and diversity panel.</title>
        <authorList>
            <person name="Harris R."/>
            <person name="Larsen P."/>
            <person name="Liu Y."/>
            <person name="Hughes D.S."/>
            <person name="Murali S."/>
            <person name="Raveendran M."/>
            <person name="Korchina V."/>
            <person name="Wang M."/>
            <person name="Jhangiani S."/>
            <person name="Bandaranaike D."/>
            <person name="Bellair M."/>
            <person name="Blankenburg K."/>
            <person name="Chao H."/>
            <person name="Dahdouli M."/>
            <person name="Dinh H."/>
            <person name="Doddapaneni H."/>
            <person name="English A."/>
            <person name="Firestine M."/>
            <person name="Gnanaolivu R."/>
            <person name="Gross S."/>
            <person name="Hernandez B."/>
            <person name="Javaid M."/>
            <person name="Jayaseelan J."/>
            <person name="Jones J."/>
            <person name="Khan Z."/>
            <person name="Kovar C."/>
            <person name="Kurapati P."/>
            <person name="Le B."/>
            <person name="Lee S."/>
            <person name="Li M."/>
            <person name="Mathew T."/>
            <person name="Narasimhan A."/>
            <person name="Ngo D."/>
            <person name="Nguyen L."/>
            <person name="Okwuonu G."/>
            <person name="Ongeri F."/>
            <person name="Osuji N."/>
            <person name="Pu L.-L."/>
            <person name="Puazo M."/>
            <person name="Quiroz J."/>
            <person name="Raj R."/>
            <person name="Rajbhandari K."/>
            <person name="Reid J.G."/>
            <person name="Santibanez J."/>
            <person name="Sexton D."/>
            <person name="Skinner E."/>
            <person name="Vee V."/>
            <person name="Weissenberger G."/>
            <person name="Wu Y."/>
            <person name="Xin Y."/>
            <person name="Han Y."/>
            <person name="Campbell C."/>
            <person name="Brown A."/>
            <person name="Sullivan B."/>
            <person name="Shelton J."/>
            <person name="Brown S."/>
            <person name="Dudchenko O."/>
            <person name="Machol I."/>
            <person name="Durand N."/>
            <person name="Shamim M."/>
            <person name="Lieberman A."/>
            <person name="Muzny D.M."/>
            <person name="Richards S."/>
            <person name="Yoder A."/>
            <person name="Worley K.C."/>
            <person name="Rogers J."/>
            <person name="Gibbs R.A."/>
        </authorList>
    </citation>
    <scope>NUCLEOTIDE SEQUENCE [LARGE SCALE GENOMIC DNA]</scope>
</reference>
<dbReference type="Gene3D" id="1.20.5.340">
    <property type="match status" value="3"/>
</dbReference>
<keyword evidence="4 10" id="KW-0067">ATP-binding</keyword>
<comment type="similarity">
    <text evidence="1 10">Belongs to the TRAFAC class myosin-kinesin ATPase superfamily. Myosin family.</text>
</comment>
<dbReference type="InterPro" id="IPR001609">
    <property type="entry name" value="Myosin_head_motor_dom-like"/>
</dbReference>
<dbReference type="InterPro" id="IPR036961">
    <property type="entry name" value="Kinesin_motor_dom_sf"/>
</dbReference>
<dbReference type="FunFam" id="1.20.5.340:FF:000003">
    <property type="entry name" value="Myosin heavy chain"/>
    <property type="match status" value="1"/>
</dbReference>
<dbReference type="Proteomes" id="UP000694394">
    <property type="component" value="Chromosome 17"/>
</dbReference>
<evidence type="ECO:0000313" key="16">
    <source>
        <dbReference type="Proteomes" id="UP000694394"/>
    </source>
</evidence>
<dbReference type="GO" id="GO:0032982">
    <property type="term" value="C:myosin filament"/>
    <property type="evidence" value="ECO:0007669"/>
    <property type="project" value="UniProtKB-KW"/>
</dbReference>
<feature type="domain" description="Myosin motor" evidence="13">
    <location>
        <begin position="88"/>
        <end position="720"/>
    </location>
</feature>
<reference evidence="15" key="3">
    <citation type="submission" date="2025-09" db="UniProtKB">
        <authorList>
            <consortium name="Ensembl"/>
        </authorList>
    </citation>
    <scope>IDENTIFICATION</scope>
</reference>
<evidence type="ECO:0000259" key="13">
    <source>
        <dbReference type="PROSITE" id="PS51456"/>
    </source>
</evidence>
<keyword evidence="7 10" id="KW-0505">Motor protein</keyword>
<proteinExistence type="inferred from homology"/>
<dbReference type="Gene3D" id="2.30.30.360">
    <property type="entry name" value="Myosin S1 fragment, N-terminal"/>
    <property type="match status" value="1"/>
</dbReference>
<dbReference type="SUPFAM" id="SSF57997">
    <property type="entry name" value="Tropomyosin"/>
    <property type="match status" value="1"/>
</dbReference>
<feature type="coiled-coil region" evidence="11">
    <location>
        <begin position="827"/>
        <end position="1022"/>
    </location>
</feature>
<dbReference type="PANTHER" id="PTHR45615:SF50">
    <property type="entry name" value="MYOSIN-16"/>
    <property type="match status" value="1"/>
</dbReference>
<dbReference type="FunFam" id="1.20.5.370:FF:000008">
    <property type="entry name" value="Myosin heavy chain"/>
    <property type="match status" value="1"/>
</dbReference>
<dbReference type="InterPro" id="IPR008989">
    <property type="entry name" value="Myosin_S1_N"/>
</dbReference>
<feature type="binding site" evidence="10">
    <location>
        <begin position="180"/>
        <end position="187"/>
    </location>
    <ligand>
        <name>ATP</name>
        <dbReference type="ChEBI" id="CHEBI:30616"/>
    </ligand>
</feature>
<accession>A0A8C5XF31</accession>
<evidence type="ECO:0000256" key="2">
    <source>
        <dbReference type="ARBA" id="ARBA00022433"/>
    </source>
</evidence>
<dbReference type="GO" id="GO:0005737">
    <property type="term" value="C:cytoplasm"/>
    <property type="evidence" value="ECO:0007669"/>
    <property type="project" value="TreeGrafter"/>
</dbReference>
<dbReference type="PANTHER" id="PTHR45615">
    <property type="entry name" value="MYOSIN HEAVY CHAIN, NON-MUSCLE"/>
    <property type="match status" value="1"/>
</dbReference>
<feature type="coiled-coil region" evidence="11">
    <location>
        <begin position="1708"/>
        <end position="1878"/>
    </location>
</feature>
<evidence type="ECO:0000256" key="5">
    <source>
        <dbReference type="ARBA" id="ARBA00023054"/>
    </source>
</evidence>
<organism evidence="15 16">
    <name type="scientific">Microcebus murinus</name>
    <name type="common">Gray mouse lemur</name>
    <name type="synonym">Lemur murinus</name>
    <dbReference type="NCBI Taxonomy" id="30608"/>
    <lineage>
        <taxon>Eukaryota</taxon>
        <taxon>Metazoa</taxon>
        <taxon>Chordata</taxon>
        <taxon>Craniata</taxon>
        <taxon>Vertebrata</taxon>
        <taxon>Euteleostomi</taxon>
        <taxon>Mammalia</taxon>
        <taxon>Eutheria</taxon>
        <taxon>Euarchontoglires</taxon>
        <taxon>Primates</taxon>
        <taxon>Strepsirrhini</taxon>
        <taxon>Lemuriformes</taxon>
        <taxon>Cheirogaleidae</taxon>
        <taxon>Microcebus</taxon>
    </lineage>
</organism>
<feature type="coiled-coil region" evidence="11">
    <location>
        <begin position="1564"/>
        <end position="1675"/>
    </location>
</feature>
<evidence type="ECO:0000256" key="8">
    <source>
        <dbReference type="ARBA" id="ARBA00023179"/>
    </source>
</evidence>
<feature type="compositionally biased region" description="Polar residues" evidence="12">
    <location>
        <begin position="1080"/>
        <end position="1090"/>
    </location>
</feature>
<feature type="region of interest" description="Actin-binding" evidence="10">
    <location>
        <begin position="654"/>
        <end position="676"/>
    </location>
</feature>
<dbReference type="Gene3D" id="3.40.850.10">
    <property type="entry name" value="Kinesin motor domain"/>
    <property type="match status" value="1"/>
</dbReference>
<dbReference type="GO" id="GO:0005524">
    <property type="term" value="F:ATP binding"/>
    <property type="evidence" value="ECO:0007669"/>
    <property type="project" value="UniProtKB-UniRule"/>
</dbReference>
<keyword evidence="9 10" id="KW-0009">Actin-binding</keyword>
<dbReference type="Gene3D" id="1.20.120.720">
    <property type="entry name" value="Myosin VI head, motor domain, U50 subdomain"/>
    <property type="match status" value="1"/>
</dbReference>
<dbReference type="InterPro" id="IPR002928">
    <property type="entry name" value="Myosin_tail"/>
</dbReference>
<dbReference type="PRINTS" id="PR00193">
    <property type="entry name" value="MYOSINHEAVY"/>
</dbReference>
<dbReference type="FunFam" id="1.20.120.720:FF:000001">
    <property type="entry name" value="Myosin heavy chain, muscle"/>
    <property type="match status" value="1"/>
</dbReference>
<feature type="coiled-coil region" evidence="11">
    <location>
        <begin position="1130"/>
        <end position="1529"/>
    </location>
</feature>
<dbReference type="Pfam" id="PF00063">
    <property type="entry name" value="Myosin_head"/>
    <property type="match status" value="1"/>
</dbReference>
<dbReference type="Ensembl" id="ENSMICT00000017421.3">
    <property type="protein sequence ID" value="ENSMICP00000015869.3"/>
    <property type="gene ID" value="ENSMICG00000017421.3"/>
</dbReference>
<protein>
    <submittedName>
        <fullName evidence="15">Myosin heavy chain 16</fullName>
    </submittedName>
</protein>
<evidence type="ECO:0000313" key="15">
    <source>
        <dbReference type="Ensembl" id="ENSMICP00000015869.3"/>
    </source>
</evidence>
<keyword evidence="5 11" id="KW-0175">Coiled coil</keyword>
<feature type="compositionally biased region" description="Basic and acidic residues" evidence="12">
    <location>
        <begin position="1095"/>
        <end position="1107"/>
    </location>
</feature>
<dbReference type="PROSITE" id="PS51456">
    <property type="entry name" value="MYOSIN_MOTOR"/>
    <property type="match status" value="1"/>
</dbReference>
<evidence type="ECO:0000259" key="14">
    <source>
        <dbReference type="PROSITE" id="PS51844"/>
    </source>
</evidence>
<feature type="domain" description="Myosin N-terminal SH3-like" evidence="14">
    <location>
        <begin position="35"/>
        <end position="84"/>
    </location>
</feature>
<dbReference type="SUPFAM" id="SSF90257">
    <property type="entry name" value="Myosin rod fragments"/>
    <property type="match status" value="4"/>
</dbReference>
<evidence type="ECO:0000256" key="11">
    <source>
        <dbReference type="SAM" id="Coils"/>
    </source>
</evidence>
<dbReference type="GeneTree" id="ENSGT00940000160705"/>
<dbReference type="FunFam" id="2.30.30.360:FF:000001">
    <property type="entry name" value="Myosin heavy chain"/>
    <property type="match status" value="1"/>
</dbReference>
<evidence type="ECO:0000256" key="6">
    <source>
        <dbReference type="ARBA" id="ARBA00023123"/>
    </source>
</evidence>
<evidence type="ECO:0000256" key="7">
    <source>
        <dbReference type="ARBA" id="ARBA00023175"/>
    </source>
</evidence>
<name>A0A8C5XF31_MICMU</name>
<dbReference type="PROSITE" id="PS51844">
    <property type="entry name" value="SH3_LIKE"/>
    <property type="match status" value="1"/>
</dbReference>
<dbReference type="Gene3D" id="1.20.58.530">
    <property type="match status" value="1"/>
</dbReference>
<dbReference type="GO" id="GO:0051015">
    <property type="term" value="F:actin filament binding"/>
    <property type="evidence" value="ECO:0007669"/>
    <property type="project" value="InterPro"/>
</dbReference>
<keyword evidence="16" id="KW-1185">Reference proteome</keyword>
<dbReference type="GO" id="GO:0000146">
    <property type="term" value="F:microfilament motor activity"/>
    <property type="evidence" value="ECO:0007669"/>
    <property type="project" value="TreeGrafter"/>
</dbReference>
<dbReference type="InterPro" id="IPR027417">
    <property type="entry name" value="P-loop_NTPase"/>
</dbReference>